<proteinExistence type="predicted"/>
<accession>A0ABY6WM11</accession>
<comment type="caution">
    <text evidence="1">The sequence shown here is derived from an EMBL/GenBank/DDBJ whole genome shotgun (WGS) entry which is preliminary data.</text>
</comment>
<reference evidence="1 2" key="1">
    <citation type="submission" date="2019-08" db="EMBL/GenBank/DDBJ databases">
        <authorList>
            <person name="Peeters C."/>
        </authorList>
    </citation>
    <scope>NUCLEOTIDE SEQUENCE [LARGE SCALE GENOMIC DNA]</scope>
    <source>
        <strain evidence="1 2">LMG 31119</strain>
    </source>
</reference>
<keyword evidence="2" id="KW-1185">Reference proteome</keyword>
<sequence>MSKSSGRSIGERPILFSAPMVRAILDGSKTQTRRIVKVQPPATTSDVFTFHHPDPREHFYAFDGDALLDWAYPCPLGEAGDRLYVRETWQHSNHPFGPYDADCLVFYRADYMDDPHGPDGEKSPEGKYREWRPSIHMPRSASRITLEITGVRVERLNDCSRADAVAEGAPPSHPSIDVVSRQFGYPDFSRSWYAQLWEQINGAGTWAANPWVWVIEFKRVDGAKGA</sequence>
<dbReference type="RefSeq" id="WP_224785341.1">
    <property type="nucleotide sequence ID" value="NZ_CABPSO010000010.1"/>
</dbReference>
<gene>
    <name evidence="1" type="ORF">PPN31119_03237</name>
</gene>
<evidence type="ECO:0000313" key="2">
    <source>
        <dbReference type="Proteomes" id="UP000361468"/>
    </source>
</evidence>
<protein>
    <recommendedName>
        <fullName evidence="3">Morphogenetic protein</fullName>
    </recommendedName>
</protein>
<evidence type="ECO:0000313" key="1">
    <source>
        <dbReference type="EMBL" id="VVE69293.1"/>
    </source>
</evidence>
<dbReference type="Proteomes" id="UP000361468">
    <property type="component" value="Unassembled WGS sequence"/>
</dbReference>
<evidence type="ECO:0008006" key="3">
    <source>
        <dbReference type="Google" id="ProtNLM"/>
    </source>
</evidence>
<organism evidence="1 2">
    <name type="scientific">Pandoraea pnomenusa</name>
    <dbReference type="NCBI Taxonomy" id="93220"/>
    <lineage>
        <taxon>Bacteria</taxon>
        <taxon>Pseudomonadati</taxon>
        <taxon>Pseudomonadota</taxon>
        <taxon>Betaproteobacteria</taxon>
        <taxon>Burkholderiales</taxon>
        <taxon>Burkholderiaceae</taxon>
        <taxon>Pandoraea</taxon>
    </lineage>
</organism>
<name>A0ABY6WM11_9BURK</name>
<dbReference type="EMBL" id="CABPSO010000010">
    <property type="protein sequence ID" value="VVE69293.1"/>
    <property type="molecule type" value="Genomic_DNA"/>
</dbReference>